<dbReference type="WBParaSite" id="RSKR_0000340400.1">
    <property type="protein sequence ID" value="RSKR_0000340400.1"/>
    <property type="gene ID" value="RSKR_0000340400"/>
</dbReference>
<feature type="region of interest" description="Disordered" evidence="1">
    <location>
        <begin position="203"/>
        <end position="253"/>
    </location>
</feature>
<dbReference type="Proteomes" id="UP000095286">
    <property type="component" value="Unplaced"/>
</dbReference>
<reference evidence="4" key="1">
    <citation type="submission" date="2016-11" db="UniProtKB">
        <authorList>
            <consortium name="WormBaseParasite"/>
        </authorList>
    </citation>
    <scope>IDENTIFICATION</scope>
    <source>
        <strain evidence="4">KR3021</strain>
    </source>
</reference>
<protein>
    <submittedName>
        <fullName evidence="4">Translation initiation factor IF-2</fullName>
    </submittedName>
</protein>
<sequence>MKFGSAIVLALCATAGANSLYKRSAGYGDEAVTPVAVTEAAYGPPVPVTSAPVPAPVEEAPKQEYNAPVAPAPSAPSGYRKKRAAGSASYGDEPSVSSVAPVAVTEASYGAPAVTSAPAPAPVEEAPKQEYNAPVAPVQSAPSGYRKKRAAGSASYGDEPAAVVAPVTTSQPQAYGNADIVVVETTVAPVEIAPVVQPKQEYNQPEPVVKPSGYRLKRGAGGEYGDEKITPAPVTEGYGGSPPAPVTSAPAPVEQAPVVEAKPEYNAPAPVVAPSGY</sequence>
<feature type="signal peptide" evidence="2">
    <location>
        <begin position="1"/>
        <end position="19"/>
    </location>
</feature>
<feature type="chain" id="PRO_5009316920" evidence="2">
    <location>
        <begin position="20"/>
        <end position="277"/>
    </location>
</feature>
<evidence type="ECO:0000313" key="4">
    <source>
        <dbReference type="WBParaSite" id="RSKR_0000340400.1"/>
    </source>
</evidence>
<dbReference type="PANTHER" id="PTHR36514:SF3">
    <property type="entry name" value="ASCARIS SUUM EPICUTICLIN PROTEIN RELATED"/>
    <property type="match status" value="1"/>
</dbReference>
<dbReference type="PANTHER" id="PTHR36514">
    <property type="entry name" value="PROTEIN CBG00436"/>
    <property type="match status" value="1"/>
</dbReference>
<evidence type="ECO:0000256" key="2">
    <source>
        <dbReference type="SAM" id="SignalP"/>
    </source>
</evidence>
<keyword evidence="2" id="KW-0732">Signal</keyword>
<accession>A0A1I8CET0</accession>
<evidence type="ECO:0000313" key="3">
    <source>
        <dbReference type="Proteomes" id="UP000095286"/>
    </source>
</evidence>
<feature type="region of interest" description="Disordered" evidence="1">
    <location>
        <begin position="64"/>
        <end position="96"/>
    </location>
</feature>
<feature type="region of interest" description="Disordered" evidence="1">
    <location>
        <begin position="128"/>
        <end position="158"/>
    </location>
</feature>
<organism evidence="3 4">
    <name type="scientific">Rhabditophanes sp. KR3021</name>
    <dbReference type="NCBI Taxonomy" id="114890"/>
    <lineage>
        <taxon>Eukaryota</taxon>
        <taxon>Metazoa</taxon>
        <taxon>Ecdysozoa</taxon>
        <taxon>Nematoda</taxon>
        <taxon>Chromadorea</taxon>
        <taxon>Rhabditida</taxon>
        <taxon>Tylenchina</taxon>
        <taxon>Panagrolaimomorpha</taxon>
        <taxon>Strongyloidoidea</taxon>
        <taxon>Alloionematidae</taxon>
        <taxon>Rhabditophanes</taxon>
    </lineage>
</organism>
<name>A0A1I8CET0_9BILA</name>
<evidence type="ECO:0000256" key="1">
    <source>
        <dbReference type="SAM" id="MobiDB-lite"/>
    </source>
</evidence>
<dbReference type="AlphaFoldDB" id="A0A1I8CET0"/>
<proteinExistence type="predicted"/>